<keyword evidence="3" id="KW-1185">Reference proteome</keyword>
<protein>
    <recommendedName>
        <fullName evidence="4">BTB domain-containing protein</fullName>
    </recommendedName>
</protein>
<organism evidence="2 3">
    <name type="scientific">Mortierella isabellina</name>
    <name type="common">Filamentous fungus</name>
    <name type="synonym">Umbelopsis isabellina</name>
    <dbReference type="NCBI Taxonomy" id="91625"/>
    <lineage>
        <taxon>Eukaryota</taxon>
        <taxon>Fungi</taxon>
        <taxon>Fungi incertae sedis</taxon>
        <taxon>Mucoromycota</taxon>
        <taxon>Mucoromycotina</taxon>
        <taxon>Umbelopsidomycetes</taxon>
        <taxon>Umbelopsidales</taxon>
        <taxon>Umbelopsidaceae</taxon>
        <taxon>Umbelopsis</taxon>
    </lineage>
</organism>
<dbReference type="EMBL" id="JAEPQZ010000004">
    <property type="protein sequence ID" value="KAG2182484.1"/>
    <property type="molecule type" value="Genomic_DNA"/>
</dbReference>
<dbReference type="AlphaFoldDB" id="A0A8H7UKS5"/>
<evidence type="ECO:0000313" key="3">
    <source>
        <dbReference type="Proteomes" id="UP000654370"/>
    </source>
</evidence>
<evidence type="ECO:0000313" key="2">
    <source>
        <dbReference type="EMBL" id="KAG2182484.1"/>
    </source>
</evidence>
<evidence type="ECO:0008006" key="4">
    <source>
        <dbReference type="Google" id="ProtNLM"/>
    </source>
</evidence>
<dbReference type="OrthoDB" id="2408370at2759"/>
<accession>A0A8H7UKS5</accession>
<dbReference type="Proteomes" id="UP000654370">
    <property type="component" value="Unassembled WGS sequence"/>
</dbReference>
<comment type="caution">
    <text evidence="2">The sequence shown here is derived from an EMBL/GenBank/DDBJ whole genome shotgun (WGS) entry which is preliminary data.</text>
</comment>
<sequence>MAALASDDSSLFLNLTLDSISLSESLGQEADTTYGYIRPSSNLPKAPVKTVSSIGEMLWTNGRTYSDVQISLSKSQQLLKDTAVPETLQLHAIVLYQSGYFRRLLAPPCTMQNLALAPYKTRDNIFHLYTAIKLMYTKNWELELNSENAKGILAACTELEYDEGIHSVNEWIMFNNNKSQQQSPRPTLGSPRVSQETDSVDSGVSDIGSAKSSPSIRAVSVTKPHPPVHHVKQPSAPLVPMNPQELYRQLTSPHSHPENRLSLMQQHISTFERISHQNMHHCLQRHFDTCFPFDANLYCATMDSILTLRQQQQLSSSEAAKSIIRLLGVMRNDQTHEAQSHTPILQIMQSHEPVQIYNQPPVVPVAMDVILIEIMTNMEAQDRLEIASYLAGLYVKRNIQHLRQIKGDESINWEEVERERSDKNTAWIVSDDLHQYIAQIV</sequence>
<reference evidence="2" key="1">
    <citation type="submission" date="2020-12" db="EMBL/GenBank/DDBJ databases">
        <title>Metabolic potential, ecology and presence of endohyphal bacteria is reflected in genomic diversity of Mucoromycotina.</title>
        <authorList>
            <person name="Muszewska A."/>
            <person name="Okrasinska A."/>
            <person name="Steczkiewicz K."/>
            <person name="Drgas O."/>
            <person name="Orlowska M."/>
            <person name="Perlinska-Lenart U."/>
            <person name="Aleksandrzak-Piekarczyk T."/>
            <person name="Szatraj K."/>
            <person name="Zielenkiewicz U."/>
            <person name="Pilsyk S."/>
            <person name="Malc E."/>
            <person name="Mieczkowski P."/>
            <person name="Kruszewska J.S."/>
            <person name="Biernat P."/>
            <person name="Pawlowska J."/>
        </authorList>
    </citation>
    <scope>NUCLEOTIDE SEQUENCE</scope>
    <source>
        <strain evidence="2">WA0000067209</strain>
    </source>
</reference>
<feature type="region of interest" description="Disordered" evidence="1">
    <location>
        <begin position="178"/>
        <end position="239"/>
    </location>
</feature>
<gene>
    <name evidence="2" type="ORF">INT43_007414</name>
</gene>
<name>A0A8H7UKS5_MORIS</name>
<evidence type="ECO:0000256" key="1">
    <source>
        <dbReference type="SAM" id="MobiDB-lite"/>
    </source>
</evidence>
<proteinExistence type="predicted"/>
<feature type="compositionally biased region" description="Low complexity" evidence="1">
    <location>
        <begin position="200"/>
        <end position="209"/>
    </location>
</feature>